<keyword evidence="1" id="KW-0880">Kelch repeat</keyword>
<reference evidence="5" key="1">
    <citation type="submission" date="2016-06" db="UniProtKB">
        <authorList>
            <consortium name="WormBaseParasite"/>
        </authorList>
    </citation>
    <scope>IDENTIFICATION</scope>
</reference>
<dbReference type="Gene3D" id="2.120.10.80">
    <property type="entry name" value="Kelch-type beta propeller"/>
    <property type="match status" value="1"/>
</dbReference>
<dbReference type="GO" id="GO:0016747">
    <property type="term" value="F:acyltransferase activity, transferring groups other than amino-acyl groups"/>
    <property type="evidence" value="ECO:0007669"/>
    <property type="project" value="InterPro"/>
</dbReference>
<dbReference type="Proteomes" id="UP000271098">
    <property type="component" value="Unassembled WGS sequence"/>
</dbReference>
<dbReference type="AlphaFoldDB" id="A0A183E615"/>
<keyword evidence="4" id="KW-1185">Reference proteome</keyword>
<dbReference type="SUPFAM" id="SSF117281">
    <property type="entry name" value="Kelch motif"/>
    <property type="match status" value="1"/>
</dbReference>
<dbReference type="EMBL" id="UYRT01083717">
    <property type="protein sequence ID" value="VDN27828.1"/>
    <property type="molecule type" value="Genomic_DNA"/>
</dbReference>
<organism evidence="5">
    <name type="scientific">Gongylonema pulchrum</name>
    <dbReference type="NCBI Taxonomy" id="637853"/>
    <lineage>
        <taxon>Eukaryota</taxon>
        <taxon>Metazoa</taxon>
        <taxon>Ecdysozoa</taxon>
        <taxon>Nematoda</taxon>
        <taxon>Chromadorea</taxon>
        <taxon>Rhabditida</taxon>
        <taxon>Spirurina</taxon>
        <taxon>Spiruromorpha</taxon>
        <taxon>Spiruroidea</taxon>
        <taxon>Gongylonematidae</taxon>
        <taxon>Gongylonema</taxon>
    </lineage>
</organism>
<sequence length="166" mass="18987">MYDQRCYVACAQLDEERIIAFGGYNNYDRLRTAEIFHIPTNQWHRRSGVGAANMERVIIVCGGFDGTSRLQSCEFLDEREGKWHVLKSMNRPRSNFGIEVLGNEVVVAGGYGGIVGTIDDTEAYDFRANAWKELPKMGLRRSAVYLTKIEYHDIIEAFVRPKPLNY</sequence>
<dbReference type="WBParaSite" id="GPUH_0001642801-mRNA-1">
    <property type="protein sequence ID" value="GPUH_0001642801-mRNA-1"/>
    <property type="gene ID" value="GPUH_0001642801"/>
</dbReference>
<evidence type="ECO:0000256" key="2">
    <source>
        <dbReference type="ARBA" id="ARBA00022737"/>
    </source>
</evidence>
<proteinExistence type="predicted"/>
<dbReference type="PANTHER" id="PTHR46344:SF27">
    <property type="entry name" value="KELCH REPEAT SUPERFAMILY PROTEIN"/>
    <property type="match status" value="1"/>
</dbReference>
<evidence type="ECO:0000256" key="1">
    <source>
        <dbReference type="ARBA" id="ARBA00022441"/>
    </source>
</evidence>
<evidence type="ECO:0000313" key="4">
    <source>
        <dbReference type="Proteomes" id="UP000271098"/>
    </source>
</evidence>
<dbReference type="OrthoDB" id="5803581at2759"/>
<keyword evidence="2" id="KW-0677">Repeat</keyword>
<name>A0A183E615_9BILA</name>
<gene>
    <name evidence="3" type="ORF">GPUH_LOCUS16406</name>
</gene>
<dbReference type="SMART" id="SM00612">
    <property type="entry name" value="Kelch"/>
    <property type="match status" value="3"/>
</dbReference>
<dbReference type="Pfam" id="PF01344">
    <property type="entry name" value="Kelch_1"/>
    <property type="match status" value="2"/>
</dbReference>
<protein>
    <submittedName>
        <fullName evidence="5">Kelch-like protein 10</fullName>
    </submittedName>
</protein>
<dbReference type="InterPro" id="IPR006652">
    <property type="entry name" value="Kelch_1"/>
</dbReference>
<accession>A0A183E615</accession>
<dbReference type="PANTHER" id="PTHR46344">
    <property type="entry name" value="OS02G0202900 PROTEIN"/>
    <property type="match status" value="1"/>
</dbReference>
<evidence type="ECO:0000313" key="3">
    <source>
        <dbReference type="EMBL" id="VDN27828.1"/>
    </source>
</evidence>
<evidence type="ECO:0000313" key="5">
    <source>
        <dbReference type="WBParaSite" id="GPUH_0001642801-mRNA-1"/>
    </source>
</evidence>
<reference evidence="3 4" key="2">
    <citation type="submission" date="2018-11" db="EMBL/GenBank/DDBJ databases">
        <authorList>
            <consortium name="Pathogen Informatics"/>
        </authorList>
    </citation>
    <scope>NUCLEOTIDE SEQUENCE [LARGE SCALE GENOMIC DNA]</scope>
</reference>
<dbReference type="InterPro" id="IPR015915">
    <property type="entry name" value="Kelch-typ_b-propeller"/>
</dbReference>